<dbReference type="EMBL" id="JADIMC010000019">
    <property type="protein sequence ID" value="MBO8475676.1"/>
    <property type="molecule type" value="Genomic_DNA"/>
</dbReference>
<dbReference type="AlphaFoldDB" id="A0A9D9IPZ2"/>
<evidence type="ECO:0000256" key="5">
    <source>
        <dbReference type="ARBA" id="ARBA00023077"/>
    </source>
</evidence>
<evidence type="ECO:0000256" key="9">
    <source>
        <dbReference type="RuleBase" id="RU003357"/>
    </source>
</evidence>
<evidence type="ECO:0000313" key="14">
    <source>
        <dbReference type="Proteomes" id="UP000823598"/>
    </source>
</evidence>
<evidence type="ECO:0000256" key="4">
    <source>
        <dbReference type="ARBA" id="ARBA00022692"/>
    </source>
</evidence>
<evidence type="ECO:0000313" key="13">
    <source>
        <dbReference type="EMBL" id="MBO8475676.1"/>
    </source>
</evidence>
<organism evidence="13 14">
    <name type="scientific">Candidatus Limisoma faecipullorum</name>
    <dbReference type="NCBI Taxonomy" id="2840854"/>
    <lineage>
        <taxon>Bacteria</taxon>
        <taxon>Pseudomonadati</taxon>
        <taxon>Bacteroidota</taxon>
        <taxon>Bacteroidia</taxon>
        <taxon>Bacteroidales</taxon>
        <taxon>Candidatus Limisoma</taxon>
    </lineage>
</organism>
<keyword evidence="7 8" id="KW-0998">Cell outer membrane</keyword>
<name>A0A9D9IPZ2_9BACT</name>
<protein>
    <submittedName>
        <fullName evidence="13">TonB-dependent receptor</fullName>
    </submittedName>
</protein>
<dbReference type="InterPro" id="IPR023997">
    <property type="entry name" value="TonB-dep_OMP_SusC/RagA_CS"/>
</dbReference>
<evidence type="ECO:0000256" key="2">
    <source>
        <dbReference type="ARBA" id="ARBA00022448"/>
    </source>
</evidence>
<dbReference type="InterPro" id="IPR008969">
    <property type="entry name" value="CarboxyPept-like_regulatory"/>
</dbReference>
<dbReference type="Proteomes" id="UP000823598">
    <property type="component" value="Unassembled WGS sequence"/>
</dbReference>
<keyword evidence="5 9" id="KW-0798">TonB box</keyword>
<keyword evidence="6 8" id="KW-0472">Membrane</keyword>
<dbReference type="InterPro" id="IPR023996">
    <property type="entry name" value="TonB-dep_OMP_SusC/RagA"/>
</dbReference>
<comment type="subcellular location">
    <subcellularLocation>
        <location evidence="1 8">Cell outer membrane</location>
        <topology evidence="1 8">Multi-pass membrane protein</topology>
    </subcellularLocation>
</comment>
<feature type="signal peptide" evidence="10">
    <location>
        <begin position="1"/>
        <end position="32"/>
    </location>
</feature>
<dbReference type="NCBIfam" id="TIGR04057">
    <property type="entry name" value="SusC_RagA_signa"/>
    <property type="match status" value="1"/>
</dbReference>
<dbReference type="InterPro" id="IPR012910">
    <property type="entry name" value="Plug_dom"/>
</dbReference>
<dbReference type="FunFam" id="2.60.40.1120:FF:000003">
    <property type="entry name" value="Outer membrane protein Omp121"/>
    <property type="match status" value="1"/>
</dbReference>
<accession>A0A9D9IPZ2</accession>
<evidence type="ECO:0000256" key="6">
    <source>
        <dbReference type="ARBA" id="ARBA00023136"/>
    </source>
</evidence>
<dbReference type="Pfam" id="PF13715">
    <property type="entry name" value="CarbopepD_reg_2"/>
    <property type="match status" value="1"/>
</dbReference>
<keyword evidence="4 8" id="KW-0812">Transmembrane</keyword>
<reference evidence="13" key="2">
    <citation type="journal article" date="2021" name="PeerJ">
        <title>Extensive microbial diversity within the chicken gut microbiome revealed by metagenomics and culture.</title>
        <authorList>
            <person name="Gilroy R."/>
            <person name="Ravi A."/>
            <person name="Getino M."/>
            <person name="Pursley I."/>
            <person name="Horton D.L."/>
            <person name="Alikhan N.F."/>
            <person name="Baker D."/>
            <person name="Gharbi K."/>
            <person name="Hall N."/>
            <person name="Watson M."/>
            <person name="Adriaenssens E.M."/>
            <person name="Foster-Nyarko E."/>
            <person name="Jarju S."/>
            <person name="Secka A."/>
            <person name="Antonio M."/>
            <person name="Oren A."/>
            <person name="Chaudhuri R.R."/>
            <person name="La Ragione R."/>
            <person name="Hildebrand F."/>
            <person name="Pallen M.J."/>
        </authorList>
    </citation>
    <scope>NUCLEOTIDE SEQUENCE</scope>
    <source>
        <strain evidence="13">6919</strain>
    </source>
</reference>
<dbReference type="InterPro" id="IPR039426">
    <property type="entry name" value="TonB-dep_rcpt-like"/>
</dbReference>
<feature type="domain" description="TonB-dependent receptor-like beta-barrel" evidence="11">
    <location>
        <begin position="488"/>
        <end position="1060"/>
    </location>
</feature>
<evidence type="ECO:0000256" key="7">
    <source>
        <dbReference type="ARBA" id="ARBA00023237"/>
    </source>
</evidence>
<evidence type="ECO:0000259" key="11">
    <source>
        <dbReference type="Pfam" id="PF00593"/>
    </source>
</evidence>
<dbReference type="NCBIfam" id="TIGR04056">
    <property type="entry name" value="OMP_RagA_SusC"/>
    <property type="match status" value="1"/>
</dbReference>
<keyword evidence="13" id="KW-0675">Receptor</keyword>
<evidence type="ECO:0000259" key="12">
    <source>
        <dbReference type="Pfam" id="PF07715"/>
    </source>
</evidence>
<dbReference type="Pfam" id="PF00593">
    <property type="entry name" value="TonB_dep_Rec_b-barrel"/>
    <property type="match status" value="1"/>
</dbReference>
<evidence type="ECO:0000256" key="1">
    <source>
        <dbReference type="ARBA" id="ARBA00004571"/>
    </source>
</evidence>
<dbReference type="InterPro" id="IPR036942">
    <property type="entry name" value="Beta-barrel_TonB_sf"/>
</dbReference>
<comment type="similarity">
    <text evidence="8 9">Belongs to the TonB-dependent receptor family.</text>
</comment>
<keyword evidence="3 8" id="KW-1134">Transmembrane beta strand</keyword>
<dbReference type="PROSITE" id="PS52016">
    <property type="entry name" value="TONB_DEPENDENT_REC_3"/>
    <property type="match status" value="1"/>
</dbReference>
<evidence type="ECO:0000256" key="3">
    <source>
        <dbReference type="ARBA" id="ARBA00022452"/>
    </source>
</evidence>
<dbReference type="InterPro" id="IPR037066">
    <property type="entry name" value="Plug_dom_sf"/>
</dbReference>
<dbReference type="SUPFAM" id="SSF49464">
    <property type="entry name" value="Carboxypeptidase regulatory domain-like"/>
    <property type="match status" value="1"/>
</dbReference>
<dbReference type="Gene3D" id="2.60.40.1120">
    <property type="entry name" value="Carboxypeptidase-like, regulatory domain"/>
    <property type="match status" value="1"/>
</dbReference>
<dbReference type="Gene3D" id="2.170.130.10">
    <property type="entry name" value="TonB-dependent receptor, plug domain"/>
    <property type="match status" value="1"/>
</dbReference>
<reference evidence="13" key="1">
    <citation type="submission" date="2020-10" db="EMBL/GenBank/DDBJ databases">
        <authorList>
            <person name="Gilroy R."/>
        </authorList>
    </citation>
    <scope>NUCLEOTIDE SEQUENCE</scope>
    <source>
        <strain evidence="13">6919</strain>
    </source>
</reference>
<gene>
    <name evidence="13" type="ORF">IAB88_01625</name>
</gene>
<feature type="chain" id="PRO_5039285271" evidence="10">
    <location>
        <begin position="33"/>
        <end position="1106"/>
    </location>
</feature>
<proteinExistence type="inferred from homology"/>
<evidence type="ECO:0000256" key="8">
    <source>
        <dbReference type="PROSITE-ProRule" id="PRU01360"/>
    </source>
</evidence>
<comment type="caution">
    <text evidence="13">The sequence shown here is derived from an EMBL/GenBank/DDBJ whole genome shotgun (WGS) entry which is preliminary data.</text>
</comment>
<dbReference type="Pfam" id="PF07715">
    <property type="entry name" value="Plug"/>
    <property type="match status" value="1"/>
</dbReference>
<dbReference type="Gene3D" id="2.40.170.20">
    <property type="entry name" value="TonB-dependent receptor, beta-barrel domain"/>
    <property type="match status" value="1"/>
</dbReference>
<dbReference type="SUPFAM" id="SSF56935">
    <property type="entry name" value="Porins"/>
    <property type="match status" value="1"/>
</dbReference>
<keyword evidence="2 8" id="KW-0813">Transport</keyword>
<dbReference type="GO" id="GO:0009279">
    <property type="term" value="C:cell outer membrane"/>
    <property type="evidence" value="ECO:0007669"/>
    <property type="project" value="UniProtKB-SubCell"/>
</dbReference>
<keyword evidence="10" id="KW-0732">Signal</keyword>
<feature type="domain" description="TonB-dependent receptor plug" evidence="12">
    <location>
        <begin position="141"/>
        <end position="249"/>
    </location>
</feature>
<evidence type="ECO:0000256" key="10">
    <source>
        <dbReference type="SAM" id="SignalP"/>
    </source>
</evidence>
<sequence length="1106" mass="123264">MDENRNKTKTNRRLIVALTVCSLLAGGGTAFAAEAFPATQQGGAQQVSQTATITGKVFDKNGNPVIGASVLVKGTNTGGMTDIDGNFSIKAAPGATLQVSYVGFETREVKAKQGVEVTLVENPELLEEVVVVGYGTQKKVNLTGAVANIDVEEAVGSRPITDVAKALQGVSPGLSITTNVGGIGVDSNIRLRGTTGSLNAGSGTSPLILVDNVEVPSLSLVNPNDIESISVLKDAASAAIYGTRAAWGVILITTKQGKKNEKPTVKYSNNFAWNTPSIMPQVATSWGSAQAALIAAQRSGSNTVSSIGYNIDELAIQKMKDWDAQYGSWSQEQLGEMQLGRDFEQRDGKWYFYRSFDPLEMFMKDWTPQQKHDLSVSGGSDKTTYNVNLGYLKQDGIIKVNPDKYERFTLNATVNTQIRDWWSFHSNIMFSRSQKKEPYPYTSGYTDMWYYLLRWPAFYPYADYQGIPFRSAVTEAAQAKDMKTTTNYTRANIGTVISPIEGLSINFDYTFGLYNTYQKREGGEVWGWNIFNTTNPLSYESFYGATHNRVQEYDTYTMTNVFKAYATYDKSFNEKHNLKVMVGMDAESRENIGNYSEARTLVNFDNPEIPLTIGDEFSRGTSAYHNDYASAGVFGRVNYDYMGKYLVEVNARYDGSSKFPEGDKWAFFPSASAGWRLSDEAFMEWAKPALTNFKIRGSYGTIGNQDVDANAFLSTIAVGSASGWVVGGSELPYLGVPSIVSPALTWERVSTVDIGFDARFFDNAFGITFDWYQRMTTGMHSPGETLPSTFGGASPDVNEGELRGRGFEIALDYNHMFDCGLGLTVTANLSKVREEITKYNNPNKNIYGYYEGKQIGEIWGYETDRLFQYEDCYQDADGKWFVDYTKNPDQTLYETGAFKFGPGDVKYKDLDGNGVIDYGSETLDDHGDLKRIGNTTPNFEYGFSIGLTYKGFDFYTFFQGVGSRDVWVVGQTGIPGFMPTEGWLEHQMDYWTPENTDAFYPTPTSHSWLNNNQNFLRQTRYLQDMSYLRCKNITLGYTFPEKWMKKITFTSGRVYVSAENVFEFYNGYIPVDPETTEKAASSNGQYKFGKSYPFMRTVSFGVQLTF</sequence>
<dbReference type="InterPro" id="IPR000531">
    <property type="entry name" value="Beta-barrel_TonB"/>
</dbReference>